<name>A0A1M7HA73_9ACTN</name>
<evidence type="ECO:0000313" key="3">
    <source>
        <dbReference type="Proteomes" id="UP000184440"/>
    </source>
</evidence>
<sequence length="352" mass="36535">MIVHTWHDDETSPRTRGRRFGTRWADNVAGAWRDYSTLFAARGVADVEGLGIALLDALREWAPYLADELVGIAEGARLPLGRVAALTGRTEILARAGVPATECSTGVYLPPDGGPPHTVQTWDWLTTVANETVVLDIPGPDGRRVRTFTEFGVLGKIGATRGLGVHFNILGHVSDGGAPGVPVHAVARRILDEATGVDDALALARSARVSASSAITVIEPGRAATLEVAPAGVAVVGPGPDGALLHTNDFLDAELAAGNVVEPSSTSSARYRWLATHGDALRLADARERAAAFGVDAATGVRGPVCMAPAAGAPLVDAYETKLTIALDVVTGNLSYVAGSPADVPNRAWVTA</sequence>
<dbReference type="Proteomes" id="UP000184440">
    <property type="component" value="Unassembled WGS sequence"/>
</dbReference>
<dbReference type="Gene3D" id="3.60.60.10">
    <property type="entry name" value="Penicillin V Acylase, Chain A"/>
    <property type="match status" value="1"/>
</dbReference>
<dbReference type="RefSeq" id="WP_073250294.1">
    <property type="nucleotide sequence ID" value="NZ_FRCS01000001.1"/>
</dbReference>
<evidence type="ECO:0000313" key="2">
    <source>
        <dbReference type="EMBL" id="SHM25384.1"/>
    </source>
</evidence>
<protein>
    <submittedName>
        <fullName evidence="2">Isopenicillin-N N-acyltransferase like protein</fullName>
    </submittedName>
</protein>
<proteinExistence type="predicted"/>
<evidence type="ECO:0000259" key="1">
    <source>
        <dbReference type="Pfam" id="PF03417"/>
    </source>
</evidence>
<accession>A0A1M7HA73</accession>
<dbReference type="EMBL" id="FRCS01000001">
    <property type="protein sequence ID" value="SHM25384.1"/>
    <property type="molecule type" value="Genomic_DNA"/>
</dbReference>
<feature type="domain" description="Peptidase C45 hydrolase" evidence="1">
    <location>
        <begin position="118"/>
        <end position="277"/>
    </location>
</feature>
<keyword evidence="3" id="KW-1185">Reference proteome</keyword>
<dbReference type="InterPro" id="IPR047801">
    <property type="entry name" value="Peptidase_C45"/>
</dbReference>
<dbReference type="NCBIfam" id="NF040521">
    <property type="entry name" value="C45_proenzyme"/>
    <property type="match status" value="1"/>
</dbReference>
<reference evidence="2 3" key="1">
    <citation type="submission" date="2016-11" db="EMBL/GenBank/DDBJ databases">
        <authorList>
            <person name="Jaros S."/>
            <person name="Januszkiewicz K."/>
            <person name="Wedrychowicz H."/>
        </authorList>
    </citation>
    <scope>NUCLEOTIDE SEQUENCE [LARGE SCALE GENOMIC DNA]</scope>
    <source>
        <strain evidence="2 3">DSM 46144</strain>
    </source>
</reference>
<dbReference type="Gene3D" id="1.10.10.2120">
    <property type="match status" value="1"/>
</dbReference>
<gene>
    <name evidence="2" type="ORF">SAMN05443668_101120</name>
</gene>
<dbReference type="STRING" id="134849.SAMN05443668_101120"/>
<dbReference type="PANTHER" id="PTHR34180">
    <property type="entry name" value="PEPTIDASE C45"/>
    <property type="match status" value="1"/>
</dbReference>
<keyword evidence="2" id="KW-0808">Transferase</keyword>
<dbReference type="AlphaFoldDB" id="A0A1M7HA73"/>
<dbReference type="PANTHER" id="PTHR34180:SF1">
    <property type="entry name" value="BETA-ALANYL-DOPAMINE_CARCININE HYDROLASE"/>
    <property type="match status" value="1"/>
</dbReference>
<dbReference type="GO" id="GO:0016746">
    <property type="term" value="F:acyltransferase activity"/>
    <property type="evidence" value="ECO:0007669"/>
    <property type="project" value="UniProtKB-KW"/>
</dbReference>
<dbReference type="Pfam" id="PF03417">
    <property type="entry name" value="AAT"/>
    <property type="match status" value="1"/>
</dbReference>
<dbReference type="InterPro" id="IPR047794">
    <property type="entry name" value="C45_proenzyme-like"/>
</dbReference>
<organism evidence="2 3">
    <name type="scientific">Cryptosporangium aurantiacum</name>
    <dbReference type="NCBI Taxonomy" id="134849"/>
    <lineage>
        <taxon>Bacteria</taxon>
        <taxon>Bacillati</taxon>
        <taxon>Actinomycetota</taxon>
        <taxon>Actinomycetes</taxon>
        <taxon>Cryptosporangiales</taxon>
        <taxon>Cryptosporangiaceae</taxon>
        <taxon>Cryptosporangium</taxon>
    </lineage>
</organism>
<keyword evidence="2" id="KW-0012">Acyltransferase</keyword>
<dbReference type="InterPro" id="IPR005079">
    <property type="entry name" value="Peptidase_C45_hydrolase"/>
</dbReference>